<dbReference type="InterPro" id="IPR055239">
    <property type="entry name" value="TS_C"/>
</dbReference>
<evidence type="ECO:0000313" key="5">
    <source>
        <dbReference type="EMBL" id="CDI70086.1"/>
    </source>
</evidence>
<dbReference type="GO" id="GO:0004308">
    <property type="term" value="F:exo-alpha-sialidase activity"/>
    <property type="evidence" value="ECO:0007669"/>
    <property type="project" value="InterPro"/>
</dbReference>
<feature type="chain" id="PRO_5004800069" evidence="2">
    <location>
        <begin position="25"/>
        <end position="745"/>
    </location>
</feature>
<dbReference type="CDD" id="cd15482">
    <property type="entry name" value="Sialidase_non-viral"/>
    <property type="match status" value="1"/>
</dbReference>
<dbReference type="VEuPathDB" id="TriTrypDB:TcIL3000.A.H_000550800"/>
<dbReference type="InterPro" id="IPR026856">
    <property type="entry name" value="Sialidase_fam"/>
</dbReference>
<protein>
    <submittedName>
        <fullName evidence="5">TS2 protein</fullName>
    </submittedName>
</protein>
<feature type="domain" description="Trans-sialidase C-terminal" evidence="4">
    <location>
        <begin position="492"/>
        <end position="692"/>
    </location>
</feature>
<dbReference type="GO" id="GO:0009313">
    <property type="term" value="P:oligosaccharide catabolic process"/>
    <property type="evidence" value="ECO:0007669"/>
    <property type="project" value="TreeGrafter"/>
</dbReference>
<dbReference type="PRINTS" id="PR01803">
    <property type="entry name" value="TCSIALIDASE"/>
</dbReference>
<name>W0YLD6_TRYCO</name>
<evidence type="ECO:0000256" key="2">
    <source>
        <dbReference type="SAM" id="SignalP"/>
    </source>
</evidence>
<reference evidence="5" key="1">
    <citation type="journal article" date="2013" name="PLoS Negl. Trop. Dis.">
        <title>Biochemical Diversity in the Trypanosoma congolense Trans-sialidase Family.</title>
        <authorList>
            <person name="Gbem T.T."/>
            <person name="Waespy M."/>
            <person name="Hesse B."/>
            <person name="Dietz F."/>
            <person name="Smith J."/>
            <person name="Chechet G.D."/>
            <person name="Nok J.A."/>
            <person name="Kelm S."/>
        </authorList>
    </citation>
    <scope>NUCLEOTIDE SEQUENCE</scope>
    <source>
        <strain evidence="5">STIB249</strain>
    </source>
</reference>
<sequence length="745" mass="82544">MPSYLLPAAVVLYCFGGLVPAAQCISTTREAFMEAGQWSVNKDCLITAEGSRRSKASGSYEKGYASVESTTKDVNTRGGVQTSEACTLEPEVRDNSTSGDGKERHLIHSFRIPSLVEIDGVLIATFDTRYLRASDSSLIDTAMKYSADQGKTWKTEIIIKNARLTDNFSRVVDPTVVVKGDNLFIFVGRYNTSSTPWVWQKNGKDWDVLLYKAKVRKESAGGVPSVSFTWDEPLYLKHLLTSVGKIDGRSLIQYIGGVGNGIVTPKGTIVFPVQVLNTNKSVMNMLLYSSNDGKTWEFSKTSTPAGTTEASLVWWDGQLLLTSRTTPDVGSRKVYLTSDLGTSWNEAIGSISRVIGNSRYRNDPGGSGSSIAITVEGVPVMLVTHPENAKGRWNRDRMRLWLTDGNRMWLVGQISEGDDNSAYSYLLYTKNGTLLCLYERNIREIYSIYLARLEDEMEDIKSTVRLWKAHDELLSGDCQLNKKRRSGCTGIPITGLVGLLAGLPRKSVWPDAYNCVDASISKNNKQVSHDPPSRSTMKRRVVWPVGDQGQDQRYHFVNTHFTFVATIYFDRAPQEVSLMGFENNEESTKTLTVSIGNGRLVLTYGGLLEEIPMTRLDWSVTHQVALTLHNGEVSLHVDGNPSIANVRLKLHGPDRLLNISNLFTSTPAPVKTGKGSTVTVNNVILYNRMLNETELARLFNSRDLIDEVGDVHPVSGSLEVLFQGPMDKDCEMKRTTLDSPLGKLE</sequence>
<keyword evidence="1" id="KW-0677">Repeat</keyword>
<dbReference type="Pfam" id="PF22925">
    <property type="entry name" value="TS_C"/>
    <property type="match status" value="1"/>
</dbReference>
<dbReference type="PANTHER" id="PTHR10628">
    <property type="entry name" value="SIALIDASE"/>
    <property type="match status" value="1"/>
</dbReference>
<gene>
    <name evidence="5" type="primary">TS2</name>
</gene>
<dbReference type="Gene3D" id="2.60.120.200">
    <property type="match status" value="1"/>
</dbReference>
<evidence type="ECO:0000256" key="1">
    <source>
        <dbReference type="ARBA" id="ARBA00022737"/>
    </source>
</evidence>
<dbReference type="SUPFAM" id="SSF49899">
    <property type="entry name" value="Concanavalin A-like lectins/glucanases"/>
    <property type="match status" value="1"/>
</dbReference>
<dbReference type="EMBL" id="HG531955">
    <property type="protein sequence ID" value="CDI70086.1"/>
    <property type="molecule type" value="Genomic_DNA"/>
</dbReference>
<dbReference type="InterPro" id="IPR008377">
    <property type="entry name" value="Sialidase_trypan"/>
</dbReference>
<dbReference type="AlphaFoldDB" id="W0YLD6"/>
<dbReference type="GO" id="GO:0016020">
    <property type="term" value="C:membrane"/>
    <property type="evidence" value="ECO:0007669"/>
    <property type="project" value="TreeGrafter"/>
</dbReference>
<dbReference type="GO" id="GO:0006689">
    <property type="term" value="P:ganglioside catabolic process"/>
    <property type="evidence" value="ECO:0007669"/>
    <property type="project" value="TreeGrafter"/>
</dbReference>
<accession>W0YLD6</accession>
<evidence type="ECO:0000259" key="4">
    <source>
        <dbReference type="Pfam" id="PF22925"/>
    </source>
</evidence>
<feature type="signal peptide" evidence="2">
    <location>
        <begin position="1"/>
        <end position="24"/>
    </location>
</feature>
<evidence type="ECO:0000259" key="3">
    <source>
        <dbReference type="Pfam" id="PF13859"/>
    </source>
</evidence>
<dbReference type="GO" id="GO:0005737">
    <property type="term" value="C:cytoplasm"/>
    <property type="evidence" value="ECO:0007669"/>
    <property type="project" value="TreeGrafter"/>
</dbReference>
<dbReference type="SUPFAM" id="SSF50939">
    <property type="entry name" value="Sialidases"/>
    <property type="match status" value="1"/>
</dbReference>
<dbReference type="PANTHER" id="PTHR10628:SF30">
    <property type="entry name" value="EXO-ALPHA-SIALIDASE"/>
    <property type="match status" value="1"/>
</dbReference>
<dbReference type="Pfam" id="PF13859">
    <property type="entry name" value="BNR_3"/>
    <property type="match status" value="1"/>
</dbReference>
<proteinExistence type="predicted"/>
<dbReference type="InterPro" id="IPR036278">
    <property type="entry name" value="Sialidase_sf"/>
</dbReference>
<reference evidence="5" key="2">
    <citation type="submission" date="2013-10" db="EMBL/GenBank/DDBJ databases">
        <authorList>
            <person name="GBEM T."/>
        </authorList>
    </citation>
    <scope>NUCLEOTIDE SEQUENCE</scope>
    <source>
        <strain evidence="5">STIB249</strain>
    </source>
</reference>
<dbReference type="VEuPathDB" id="TriTrypDB:TcIL3000_7_5530"/>
<keyword evidence="2" id="KW-0732">Signal</keyword>
<dbReference type="InterPro" id="IPR011040">
    <property type="entry name" value="Sialidase"/>
</dbReference>
<organism evidence="5">
    <name type="scientific">Trypanosoma congolense</name>
    <dbReference type="NCBI Taxonomy" id="5692"/>
    <lineage>
        <taxon>Eukaryota</taxon>
        <taxon>Discoba</taxon>
        <taxon>Euglenozoa</taxon>
        <taxon>Kinetoplastea</taxon>
        <taxon>Metakinetoplastina</taxon>
        <taxon>Trypanosomatida</taxon>
        <taxon>Trypanosomatidae</taxon>
        <taxon>Trypanosoma</taxon>
        <taxon>Nannomonas</taxon>
    </lineage>
</organism>
<dbReference type="Gene3D" id="2.120.10.10">
    <property type="match status" value="1"/>
</dbReference>
<feature type="domain" description="Sialidase" evidence="3">
    <location>
        <begin position="112"/>
        <end position="439"/>
    </location>
</feature>
<dbReference type="InterPro" id="IPR013320">
    <property type="entry name" value="ConA-like_dom_sf"/>
</dbReference>